<keyword evidence="4" id="KW-0732">Signal</keyword>
<dbReference type="PANTHER" id="PTHR28593">
    <property type="entry name" value="METEORIN-LIKE PROTEIN"/>
    <property type="match status" value="1"/>
</dbReference>
<keyword evidence="5" id="KW-1015">Disulfide bond</keyword>
<name>A0A1L8ETT2_XENLA</name>
<evidence type="ECO:0000256" key="4">
    <source>
        <dbReference type="ARBA" id="ARBA00022729"/>
    </source>
</evidence>
<reference evidence="7" key="1">
    <citation type="submission" date="2025-08" db="UniProtKB">
        <authorList>
            <consortium name="RefSeq"/>
        </authorList>
    </citation>
    <scope>IDENTIFICATION</scope>
    <source>
        <strain evidence="7">J_2021</strain>
        <tissue evidence="7">Erythrocytes</tissue>
    </source>
</reference>
<dbReference type="OrthoDB" id="6092325at2759"/>
<keyword evidence="6" id="KW-1185">Reference proteome</keyword>
<dbReference type="Proteomes" id="UP000186698">
    <property type="component" value="Chromosome 9_10L"/>
</dbReference>
<evidence type="ECO:0000256" key="1">
    <source>
        <dbReference type="ARBA" id="ARBA00004613"/>
    </source>
</evidence>
<dbReference type="Bgee" id="108701031">
    <property type="expression patterns" value="Expressed in neurula embryo and 3 other cell types or tissues"/>
</dbReference>
<comment type="subcellular location">
    <subcellularLocation>
        <location evidence="1">Secreted</location>
    </subcellularLocation>
</comment>
<dbReference type="PaxDb" id="8355-A0A1L8ETT2"/>
<protein>
    <submittedName>
        <fullName evidence="7">Meteorin-like protein</fullName>
    </submittedName>
</protein>
<organism evidence="6 7">
    <name type="scientific">Xenopus laevis</name>
    <name type="common">African clawed frog</name>
    <dbReference type="NCBI Taxonomy" id="8355"/>
    <lineage>
        <taxon>Eukaryota</taxon>
        <taxon>Metazoa</taxon>
        <taxon>Chordata</taxon>
        <taxon>Craniata</taxon>
        <taxon>Vertebrata</taxon>
        <taxon>Euteleostomi</taxon>
        <taxon>Amphibia</taxon>
        <taxon>Batrachia</taxon>
        <taxon>Anura</taxon>
        <taxon>Pipoidea</taxon>
        <taxon>Pipidae</taxon>
        <taxon>Xenopodinae</taxon>
        <taxon>Xenopus</taxon>
        <taxon>Xenopus</taxon>
    </lineage>
</organism>
<dbReference type="GeneID" id="108701031"/>
<evidence type="ECO:0000256" key="5">
    <source>
        <dbReference type="ARBA" id="ARBA00023157"/>
    </source>
</evidence>
<dbReference type="InterPro" id="IPR051998">
    <property type="entry name" value="Meteorin-like"/>
</dbReference>
<dbReference type="KEGG" id="xla:108701031"/>
<keyword evidence="3" id="KW-0964">Secreted</keyword>
<dbReference type="RefSeq" id="XP_018090653.1">
    <property type="nucleotide sequence ID" value="XM_018235164.2"/>
</dbReference>
<dbReference type="STRING" id="8355.A0A1L8ETT2"/>
<comment type="similarity">
    <text evidence="2">Belongs to the meteorin family.</text>
</comment>
<dbReference type="GO" id="GO:0005615">
    <property type="term" value="C:extracellular space"/>
    <property type="evidence" value="ECO:0000318"/>
    <property type="project" value="GO_Central"/>
</dbReference>
<dbReference type="GO" id="GO:0005179">
    <property type="term" value="F:hormone activity"/>
    <property type="evidence" value="ECO:0000318"/>
    <property type="project" value="GO_Central"/>
</dbReference>
<gene>
    <name evidence="7" type="primary">LOC108701031</name>
</gene>
<sequence length="325" mass="36314">MLKAEAGFLARDSEQAVPCRYTQLVDQTRHPVSNNMLRHKLLHLGCASGMLLLVMLKLGSAGDSCSWKGSGLIRNPHSRAVEQIHLRCTQGSLLWMYPTRALRVILEPNLANGKYTSACMKPSSSFHGADIYVEKGDKMHLLVNEAHGTQQLYCFGMDTTHRVTLLLLANPEQNIRGGTVGFQYELFSRRKTGLGLQKLALSEAACQPCDDADLLIAVCSSDFVVRGSIRNVSHNRESRVSLVDISAWRIYRQRNRSDDPTGGWTGSIKTLLQCRVKKGPGDFLFTGSEHFGDAWLGCAPRFKDFLNIYKEAKLHKRNPCEFQTD</sequence>
<dbReference type="OMA" id="TMGFRYE"/>
<evidence type="ECO:0000313" key="6">
    <source>
        <dbReference type="Proteomes" id="UP000186698"/>
    </source>
</evidence>
<dbReference type="AlphaFoldDB" id="A0A1L8ETT2"/>
<evidence type="ECO:0000313" key="7">
    <source>
        <dbReference type="RefSeq" id="XP_018090653.1"/>
    </source>
</evidence>
<proteinExistence type="inferred from homology"/>
<dbReference type="PANTHER" id="PTHR28593:SF4">
    <property type="entry name" value="METEORIN-LIKE PROTEIN"/>
    <property type="match status" value="1"/>
</dbReference>
<evidence type="ECO:0000256" key="2">
    <source>
        <dbReference type="ARBA" id="ARBA00005669"/>
    </source>
</evidence>
<evidence type="ECO:0000256" key="3">
    <source>
        <dbReference type="ARBA" id="ARBA00022525"/>
    </source>
</evidence>
<accession>A0A1L8ETT2</accession>